<evidence type="ECO:0000256" key="1">
    <source>
        <dbReference type="SAM" id="MobiDB-lite"/>
    </source>
</evidence>
<proteinExistence type="predicted"/>
<dbReference type="AlphaFoldDB" id="A0A6J6HP91"/>
<feature type="compositionally biased region" description="Polar residues" evidence="1">
    <location>
        <begin position="1"/>
        <end position="12"/>
    </location>
</feature>
<organism evidence="2">
    <name type="scientific">freshwater metagenome</name>
    <dbReference type="NCBI Taxonomy" id="449393"/>
    <lineage>
        <taxon>unclassified sequences</taxon>
        <taxon>metagenomes</taxon>
        <taxon>ecological metagenomes</taxon>
    </lineage>
</organism>
<dbReference type="EMBL" id="CAEZUO010000078">
    <property type="protein sequence ID" value="CAB4613215.1"/>
    <property type="molecule type" value="Genomic_DNA"/>
</dbReference>
<protein>
    <submittedName>
        <fullName evidence="2">Unannotated protein</fullName>
    </submittedName>
</protein>
<sequence length="153" mass="17269">MDSTLMSDQTSEPSEEKPRIGLPPGTMTPSHKLALKEGRERGQIVRRYLQAIESAKPRRGRPITPEGLRKSIEKIDADLATEKDPLRKLDLVQSKIKKQKDLEELESPIDMVALENEFIGVAKDYNDSKELSPEAWLELGVPREVLRRAGILN</sequence>
<accession>A0A6J6HP91</accession>
<gene>
    <name evidence="2" type="ORF">UFOPK1827_01428</name>
</gene>
<feature type="region of interest" description="Disordered" evidence="1">
    <location>
        <begin position="1"/>
        <end position="39"/>
    </location>
</feature>
<evidence type="ECO:0000313" key="2">
    <source>
        <dbReference type="EMBL" id="CAB4613215.1"/>
    </source>
</evidence>
<reference evidence="2" key="1">
    <citation type="submission" date="2020-05" db="EMBL/GenBank/DDBJ databases">
        <authorList>
            <person name="Chiriac C."/>
            <person name="Salcher M."/>
            <person name="Ghai R."/>
            <person name="Kavagutti S V."/>
        </authorList>
    </citation>
    <scope>NUCLEOTIDE SEQUENCE</scope>
</reference>
<name>A0A6J6HP91_9ZZZZ</name>